<dbReference type="PANTHER" id="PTHR46033:SF65">
    <property type="entry name" value="AMINOTRANSFERASE-LIKE PLANT MOBILE DOMAIN-CONTAINING PROTEIN"/>
    <property type="match status" value="1"/>
</dbReference>
<dbReference type="Pfam" id="PF10536">
    <property type="entry name" value="PMD"/>
    <property type="match status" value="1"/>
</dbReference>
<dbReference type="Proteomes" id="UP000000763">
    <property type="component" value="Chromosome 6"/>
</dbReference>
<name>Q5Z7Y2_ORYSJ</name>
<reference evidence="6" key="1">
    <citation type="journal article" date="2005" name="Nature">
        <title>The map-based sequence of the rice genome.</title>
        <authorList>
            <consortium name="International rice genome sequencing project (IRGSP)"/>
            <person name="Matsumoto T."/>
            <person name="Wu J."/>
            <person name="Kanamori H."/>
            <person name="Katayose Y."/>
            <person name="Fujisawa M."/>
            <person name="Namiki N."/>
            <person name="Mizuno H."/>
            <person name="Yamamoto K."/>
            <person name="Antonio B.A."/>
            <person name="Baba T."/>
            <person name="Sakata K."/>
            <person name="Nagamura Y."/>
            <person name="Aoki H."/>
            <person name="Arikawa K."/>
            <person name="Arita K."/>
            <person name="Bito T."/>
            <person name="Chiden Y."/>
            <person name="Fujitsuka N."/>
            <person name="Fukunaka R."/>
            <person name="Hamada M."/>
            <person name="Harada C."/>
            <person name="Hayashi A."/>
            <person name="Hijishita S."/>
            <person name="Honda M."/>
            <person name="Hosokawa S."/>
            <person name="Ichikawa Y."/>
            <person name="Idonuma A."/>
            <person name="Iijima M."/>
            <person name="Ikeda M."/>
            <person name="Ikeno M."/>
            <person name="Ito K."/>
            <person name="Ito S."/>
            <person name="Ito T."/>
            <person name="Ito Y."/>
            <person name="Ito Y."/>
            <person name="Iwabuchi A."/>
            <person name="Kamiya K."/>
            <person name="Karasawa W."/>
            <person name="Kurita K."/>
            <person name="Katagiri S."/>
            <person name="Kikuta A."/>
            <person name="Kobayashi H."/>
            <person name="Kobayashi N."/>
            <person name="Machita K."/>
            <person name="Maehara T."/>
            <person name="Masukawa M."/>
            <person name="Mizubayashi T."/>
            <person name="Mukai Y."/>
            <person name="Nagasaki H."/>
            <person name="Nagata Y."/>
            <person name="Naito S."/>
            <person name="Nakashima M."/>
            <person name="Nakama Y."/>
            <person name="Nakamichi Y."/>
            <person name="Nakamura M."/>
            <person name="Meguro A."/>
            <person name="Negishi M."/>
            <person name="Ohta I."/>
            <person name="Ohta T."/>
            <person name="Okamoto M."/>
            <person name="Ono N."/>
            <person name="Saji S."/>
            <person name="Sakaguchi M."/>
            <person name="Sakai K."/>
            <person name="Shibata M."/>
            <person name="Shimokawa T."/>
            <person name="Song J."/>
            <person name="Takazaki Y."/>
            <person name="Terasawa K."/>
            <person name="Tsugane M."/>
            <person name="Tsuji K."/>
            <person name="Ueda S."/>
            <person name="Waki K."/>
            <person name="Yamagata H."/>
            <person name="Yamamoto M."/>
            <person name="Yamamoto S."/>
            <person name="Yamane H."/>
            <person name="Yoshiki S."/>
            <person name="Yoshihara R."/>
            <person name="Yukawa K."/>
            <person name="Zhong H."/>
            <person name="Yano M."/>
            <person name="Yuan Q."/>
            <person name="Ouyang S."/>
            <person name="Liu J."/>
            <person name="Jones K.M."/>
            <person name="Gansberger K."/>
            <person name="Moffat K."/>
            <person name="Hill J."/>
            <person name="Bera J."/>
            <person name="Fadrosh D."/>
            <person name="Jin S."/>
            <person name="Johri S."/>
            <person name="Kim M."/>
            <person name="Overton L."/>
            <person name="Reardon M."/>
            <person name="Tsitrin T."/>
            <person name="Vuong H."/>
            <person name="Weaver B."/>
            <person name="Ciecko A."/>
            <person name="Tallon L."/>
            <person name="Jackson J."/>
            <person name="Pai G."/>
            <person name="Aken S.V."/>
            <person name="Utterback T."/>
            <person name="Reidmuller S."/>
            <person name="Feldblyum T."/>
            <person name="Hsiao J."/>
            <person name="Zismann V."/>
            <person name="Iobst S."/>
            <person name="de Vazeille A.R."/>
            <person name="Buell C.R."/>
            <person name="Ying K."/>
            <person name="Li Y."/>
            <person name="Lu T."/>
            <person name="Huang Y."/>
            <person name="Zhao Q."/>
            <person name="Feng Q."/>
            <person name="Zhang L."/>
            <person name="Zhu J."/>
            <person name="Weng Q."/>
            <person name="Mu J."/>
            <person name="Lu Y."/>
            <person name="Fan D."/>
            <person name="Liu Y."/>
            <person name="Guan J."/>
            <person name="Zhang Y."/>
            <person name="Yu S."/>
            <person name="Liu X."/>
            <person name="Zhang Y."/>
            <person name="Hong G."/>
            <person name="Han B."/>
            <person name="Choisne N."/>
            <person name="Demange N."/>
            <person name="Orjeda G."/>
            <person name="Samain S."/>
            <person name="Cattolico L."/>
            <person name="Pelletier E."/>
            <person name="Couloux A."/>
            <person name="Segurens B."/>
            <person name="Wincker P."/>
            <person name="D'Hont A."/>
            <person name="Scarpelli C."/>
            <person name="Weissenbach J."/>
            <person name="Salanoubat M."/>
            <person name="Quetier F."/>
            <person name="Yu Y."/>
            <person name="Kim H.R."/>
            <person name="Rambo T."/>
            <person name="Currie J."/>
            <person name="Collura K."/>
            <person name="Luo M."/>
            <person name="Yang T."/>
            <person name="Ammiraju J.S.S."/>
            <person name="Engler F."/>
            <person name="Soderlund C."/>
            <person name="Wing R.A."/>
            <person name="Palmer L.E."/>
            <person name="de la Bastide M."/>
            <person name="Spiegel L."/>
            <person name="Nascimento L."/>
            <person name="Zutavern T."/>
            <person name="O'Shaughnessy A."/>
            <person name="Dike S."/>
            <person name="Dedhia N."/>
            <person name="Preston R."/>
            <person name="Balija V."/>
            <person name="McCombie W.R."/>
            <person name="Chow T."/>
            <person name="Chen H."/>
            <person name="Chung M."/>
            <person name="Chen C."/>
            <person name="Shaw J."/>
            <person name="Wu H."/>
            <person name="Hsiao K."/>
            <person name="Chao Y."/>
            <person name="Chu M."/>
            <person name="Cheng C."/>
            <person name="Hour A."/>
            <person name="Lee P."/>
            <person name="Lin S."/>
            <person name="Lin Y."/>
            <person name="Liou J."/>
            <person name="Liu S."/>
            <person name="Hsing Y."/>
            <person name="Raghuvanshi S."/>
            <person name="Mohanty A."/>
            <person name="Bharti A.K."/>
            <person name="Gaur A."/>
            <person name="Gupta V."/>
            <person name="Kumar D."/>
            <person name="Ravi V."/>
            <person name="Vij S."/>
            <person name="Kapur A."/>
            <person name="Khurana P."/>
            <person name="Khurana P."/>
            <person name="Khurana J.P."/>
            <person name="Tyagi A.K."/>
            <person name="Gaikwad K."/>
            <person name="Singh A."/>
            <person name="Dalal V."/>
            <person name="Srivastava S."/>
            <person name="Dixit A."/>
            <person name="Pal A.K."/>
            <person name="Ghazi I.A."/>
            <person name="Yadav M."/>
            <person name="Pandit A."/>
            <person name="Bhargava A."/>
            <person name="Sureshbabu K."/>
            <person name="Batra K."/>
            <person name="Sharma T.R."/>
            <person name="Mohapatra T."/>
            <person name="Singh N.K."/>
            <person name="Messing J."/>
            <person name="Nelson A.B."/>
            <person name="Fuks G."/>
            <person name="Kavchok S."/>
            <person name="Keizer G."/>
            <person name="Linton E."/>
            <person name="Llaca V."/>
            <person name="Song R."/>
            <person name="Tanyolac B."/>
            <person name="Young S."/>
            <person name="Ho-Il K."/>
            <person name="Hahn J.H."/>
            <person name="Sangsakoo G."/>
            <person name="Vanavichit A."/>
            <person name="de Mattos Luiz.A.T."/>
            <person name="Zimmer P.D."/>
            <person name="Malone G."/>
            <person name="Dellagostin O."/>
            <person name="de Oliveira A.C."/>
            <person name="Bevan M."/>
            <person name="Bancroft I."/>
            <person name="Minx P."/>
            <person name="Cordum H."/>
            <person name="Wilson R."/>
            <person name="Cheng Z."/>
            <person name="Jin W."/>
            <person name="Jiang J."/>
            <person name="Leong S.A."/>
            <person name="Iwama H."/>
            <person name="Gojobori T."/>
            <person name="Itoh T."/>
            <person name="Niimura Y."/>
            <person name="Fujii Y."/>
            <person name="Habara T."/>
            <person name="Sakai H."/>
            <person name="Sato Y."/>
            <person name="Wilson G."/>
            <person name="Kumar K."/>
            <person name="McCouch S."/>
            <person name="Juretic N."/>
            <person name="Hoen D."/>
            <person name="Wright S."/>
            <person name="Bruskiewich R."/>
            <person name="Bureau T."/>
            <person name="Miyao A."/>
            <person name="Hirochika H."/>
            <person name="Nishikawa T."/>
            <person name="Kadowaki K."/>
            <person name="Sugiura M."/>
            <person name="Burr B."/>
            <person name="Sasaki T."/>
        </authorList>
    </citation>
    <scope>NUCLEOTIDE SEQUENCE [LARGE SCALE GENOMIC DNA]</scope>
    <source>
        <strain evidence="6">cv. Nipponbare</strain>
    </source>
</reference>
<feature type="domain" description="Aminotransferase-like plant mobile" evidence="4">
    <location>
        <begin position="105"/>
        <end position="260"/>
    </location>
</feature>
<proteinExistence type="predicted"/>
<reference evidence="6" key="2">
    <citation type="journal article" date="2008" name="Nucleic Acids Res.">
        <title>The rice annotation project database (RAP-DB): 2008 update.</title>
        <authorList>
            <consortium name="The rice annotation project (RAP)"/>
        </authorList>
    </citation>
    <scope>GENOME REANNOTATION</scope>
    <source>
        <strain evidence="6">cv. Nipponbare</strain>
    </source>
</reference>
<feature type="region of interest" description="Disordered" evidence="2">
    <location>
        <begin position="484"/>
        <end position="533"/>
    </location>
</feature>
<keyword evidence="5" id="KW-0032">Aminotransferase</keyword>
<dbReference type="GO" id="GO:0010073">
    <property type="term" value="P:meristem maintenance"/>
    <property type="evidence" value="ECO:0007669"/>
    <property type="project" value="InterPro"/>
</dbReference>
<feature type="region of interest" description="Disordered" evidence="2">
    <location>
        <begin position="551"/>
        <end position="632"/>
    </location>
</feature>
<dbReference type="GO" id="GO:0008483">
    <property type="term" value="F:transaminase activity"/>
    <property type="evidence" value="ECO:0007669"/>
    <property type="project" value="UniProtKB-KW"/>
</dbReference>
<evidence type="ECO:0000313" key="6">
    <source>
        <dbReference type="Proteomes" id="UP000000763"/>
    </source>
</evidence>
<feature type="compositionally biased region" description="Basic residues" evidence="2">
    <location>
        <begin position="580"/>
        <end position="592"/>
    </location>
</feature>
<feature type="coiled-coil region" evidence="1">
    <location>
        <begin position="777"/>
        <end position="832"/>
    </location>
</feature>
<evidence type="ECO:0000259" key="4">
    <source>
        <dbReference type="Pfam" id="PF10536"/>
    </source>
</evidence>
<sequence>MSSSASPSGAPIAEYAEHLSHQVAIPSLSHQNHYFLGPIGNLDPTDFITGETNRIPFRLDNPNLGHWKNTFKSWPSLEKLSPDRSWSTWYQRVSASKKVHWDEIGIGQALALTIANSAKDEPLMAAATYFWSNTINAFLFNQGPMTPTLIDITMITGLDVTSSANPMSMNTRNQFDFKTKSIGGWSGYVAAYMGQGSVTPREHVAFLLMWLEKFLFCGSSCGPTTNWQFVAEALESKKEFPLGKILLGYLYQMLNNASARIAVSSAVGAEAEFPLPEPIVGDDGEERTHRRCTSYGEYASIPTDAGAKLSAEPLKDWFCSFYEGFKKDARIWFPYEDSKDLELPSDFRFEDINHEKFQKSREVLIAAISPCILPVGIHQGRNIQVSYEFYHPMSSARQLGLGQLPIGLFFADKIQCRGQITSALMMDRLLNLLGPPLGSIENIELAGFRSKNFDRWWGLIPNGGGLSPPVIGYHTPKTSTLLHGLTREPADAGQKRKTRASTISTSILAPKKKTRVKRAKPDDKPADDLPDLDPSIEQALDEEAIGDEVDQAAAEVSDAERTPSASPKQTLPTPSAPVHLSRKKKTAVKKKSAATTSKPAPPPSPPPSPSAQQSSSDQTPSAAGSHHVEEEEQPAVPAILVLADLFSFDIRDYLDEGEEDTTSKALTPLSDDVKKTLKSILDRLEASSLDSLVVDCGPIRARLHEIQASIPDELADTLTPAVYLEQHQFKLEKAKLRLAERREHKDIEATIQANRQLVHEEKSKLDQLSEGPIKSNIDRLEARKIDLLAQLEECNAELDMEHKKLADLPKSIEEQKARLKSAIKHVSELTKSLKVIPGTDAQDAQAIEEVEQIRHKAISAIQQYLSQ</sequence>
<feature type="domain" description="DUF1409" evidence="3">
    <location>
        <begin position="687"/>
        <end position="731"/>
    </location>
</feature>
<dbReference type="AlphaFoldDB" id="Q5Z7Y2"/>
<dbReference type="Pfam" id="PF07197">
    <property type="entry name" value="DUF1409"/>
    <property type="match status" value="1"/>
</dbReference>
<accession>Q5Z7Y2</accession>
<feature type="compositionally biased region" description="Polar residues" evidence="2">
    <location>
        <begin position="563"/>
        <end position="573"/>
    </location>
</feature>
<dbReference type="InterPro" id="IPR010811">
    <property type="entry name" value="DUF1409"/>
</dbReference>
<protein>
    <submittedName>
        <fullName evidence="5">Aminotransferase-like protein</fullName>
    </submittedName>
</protein>
<evidence type="ECO:0000256" key="1">
    <source>
        <dbReference type="SAM" id="Coils"/>
    </source>
</evidence>
<keyword evidence="1" id="KW-0175">Coiled coil</keyword>
<dbReference type="InterPro" id="IPR044824">
    <property type="entry name" value="MAIN-like"/>
</dbReference>
<feature type="compositionally biased region" description="Basic and acidic residues" evidence="2">
    <location>
        <begin position="485"/>
        <end position="494"/>
    </location>
</feature>
<dbReference type="PANTHER" id="PTHR46033">
    <property type="entry name" value="PROTEIN MAIN-LIKE 2"/>
    <property type="match status" value="1"/>
</dbReference>
<evidence type="ECO:0000313" key="5">
    <source>
        <dbReference type="EMBL" id="BAD61766.1"/>
    </source>
</evidence>
<evidence type="ECO:0000256" key="2">
    <source>
        <dbReference type="SAM" id="MobiDB-lite"/>
    </source>
</evidence>
<dbReference type="InterPro" id="IPR019557">
    <property type="entry name" value="AminoTfrase-like_pln_mobile"/>
</dbReference>
<feature type="compositionally biased region" description="Low complexity" evidence="2">
    <location>
        <begin position="610"/>
        <end position="623"/>
    </location>
</feature>
<keyword evidence="5" id="KW-0808">Transferase</keyword>
<evidence type="ECO:0000259" key="3">
    <source>
        <dbReference type="Pfam" id="PF07197"/>
    </source>
</evidence>
<organism evidence="5 6">
    <name type="scientific">Oryza sativa subsp. japonica</name>
    <name type="common">Rice</name>
    <dbReference type="NCBI Taxonomy" id="39947"/>
    <lineage>
        <taxon>Eukaryota</taxon>
        <taxon>Viridiplantae</taxon>
        <taxon>Streptophyta</taxon>
        <taxon>Embryophyta</taxon>
        <taxon>Tracheophyta</taxon>
        <taxon>Spermatophyta</taxon>
        <taxon>Magnoliopsida</taxon>
        <taxon>Liliopsida</taxon>
        <taxon>Poales</taxon>
        <taxon>Poaceae</taxon>
        <taxon>BOP clade</taxon>
        <taxon>Oryzoideae</taxon>
        <taxon>Oryzeae</taxon>
        <taxon>Oryzinae</taxon>
        <taxon>Oryza</taxon>
        <taxon>Oryza sativa</taxon>
    </lineage>
</organism>
<feature type="compositionally biased region" description="Pro residues" evidence="2">
    <location>
        <begin position="599"/>
        <end position="609"/>
    </location>
</feature>
<dbReference type="EMBL" id="AP004583">
    <property type="protein sequence ID" value="BAD61766.1"/>
    <property type="molecule type" value="Genomic_DNA"/>
</dbReference>
<gene>
    <name evidence="5" type="primary">OSJNBb0005N06.8</name>
</gene>